<comment type="caution">
    <text evidence="1">The sequence shown here is derived from an EMBL/GenBank/DDBJ whole genome shotgun (WGS) entry which is preliminary data.</text>
</comment>
<accession>A0A8H4XJ21</accession>
<name>A0A8H4XJ21_9HYPO</name>
<reference evidence="1" key="1">
    <citation type="journal article" date="2020" name="BMC Genomics">
        <title>Correction to: Identification and distribution of gene clusters required for synthesis of sphingolipid metabolism inhibitors in diverse species of the filamentous fungus Fusarium.</title>
        <authorList>
            <person name="Kim H.S."/>
            <person name="Lohmar J.M."/>
            <person name="Busman M."/>
            <person name="Brown D.W."/>
            <person name="Naumann T.A."/>
            <person name="Divon H.H."/>
            <person name="Lysoe E."/>
            <person name="Uhlig S."/>
            <person name="Proctor R.H."/>
        </authorList>
    </citation>
    <scope>NUCLEOTIDE SEQUENCE</scope>
    <source>
        <strain evidence="1">NRRL 22465</strain>
    </source>
</reference>
<sequence length="241" mass="27474">MNRVAKHQEKELLDLWAGFEGVEKRDVLEKCCPMFLPDGFGRDATQDPSESQHQGYESAHISQYGHGWKNDRFRRDERSVVSRKIPTSNNLRSYDVQFGREGCLVHRSPHSQLRRPSDYEKQSSIYNHPPTSLKGTSLGIVKSLNTAQQHSPTYPARPTSTSLLQIKHQSIFFFKPERKDPDPMKKGSELCVKRKGKKRRDELIEDEEDYIGATQGGEVDAITPLADLPDASFECRSLPCE</sequence>
<dbReference type="AlphaFoldDB" id="A0A8H4XJ21"/>
<proteinExistence type="predicted"/>
<protein>
    <submittedName>
        <fullName evidence="1">Uncharacterized protein</fullName>
    </submittedName>
</protein>
<gene>
    <name evidence="1" type="ORF">FZEAL_6857</name>
</gene>
<dbReference type="EMBL" id="JABEYC010000532">
    <property type="protein sequence ID" value="KAF4976477.1"/>
    <property type="molecule type" value="Genomic_DNA"/>
</dbReference>
<dbReference type="Proteomes" id="UP000635477">
    <property type="component" value="Unassembled WGS sequence"/>
</dbReference>
<evidence type="ECO:0000313" key="1">
    <source>
        <dbReference type="EMBL" id="KAF4976477.1"/>
    </source>
</evidence>
<keyword evidence="2" id="KW-1185">Reference proteome</keyword>
<organism evidence="1 2">
    <name type="scientific">Fusarium zealandicum</name>
    <dbReference type="NCBI Taxonomy" id="1053134"/>
    <lineage>
        <taxon>Eukaryota</taxon>
        <taxon>Fungi</taxon>
        <taxon>Dikarya</taxon>
        <taxon>Ascomycota</taxon>
        <taxon>Pezizomycotina</taxon>
        <taxon>Sordariomycetes</taxon>
        <taxon>Hypocreomycetidae</taxon>
        <taxon>Hypocreales</taxon>
        <taxon>Nectriaceae</taxon>
        <taxon>Fusarium</taxon>
        <taxon>Fusarium staphyleae species complex</taxon>
    </lineage>
</organism>
<evidence type="ECO:0000313" key="2">
    <source>
        <dbReference type="Proteomes" id="UP000635477"/>
    </source>
</evidence>
<reference evidence="1" key="2">
    <citation type="submission" date="2020-05" db="EMBL/GenBank/DDBJ databases">
        <authorList>
            <person name="Kim H.-S."/>
            <person name="Proctor R.H."/>
            <person name="Brown D.W."/>
        </authorList>
    </citation>
    <scope>NUCLEOTIDE SEQUENCE</scope>
    <source>
        <strain evidence="1">NRRL 22465</strain>
    </source>
</reference>